<organism evidence="4 5">
    <name type="scientific">[Pantoea] beijingensis</name>
    <dbReference type="NCBI Taxonomy" id="1324864"/>
    <lineage>
        <taxon>Bacteria</taxon>
        <taxon>Pseudomonadati</taxon>
        <taxon>Pseudomonadota</taxon>
        <taxon>Gammaproteobacteria</taxon>
        <taxon>Enterobacterales</taxon>
        <taxon>Erwiniaceae</taxon>
        <taxon>Erwinia</taxon>
    </lineage>
</organism>
<dbReference type="EMBL" id="JMEE01000031">
    <property type="protein sequence ID" value="RWR02119.1"/>
    <property type="molecule type" value="Genomic_DNA"/>
</dbReference>
<dbReference type="SUPFAM" id="SSF55729">
    <property type="entry name" value="Acyl-CoA N-acyltransferases (Nat)"/>
    <property type="match status" value="1"/>
</dbReference>
<name>A0A443IDC1_9GAMM</name>
<sequence>MIEYQRLNHEQAQREQASLCQVLANCVAEGASVGFTDAADLASMRRFWQGVIADIASGEKQLLVARKQGKIIGTVTVAIGMMPNGTHRAEIAKLLVNPDIRRQGVAYQLMKKAEIIALEAGKTLLVLDTRSGDIAEKLYVSLGWIVAGQIPGYARSTEGVLDATTIMYKWIK</sequence>
<dbReference type="InterPro" id="IPR050832">
    <property type="entry name" value="Bact_Acetyltransf"/>
</dbReference>
<protein>
    <submittedName>
        <fullName evidence="4">Acetyltransferase</fullName>
    </submittedName>
</protein>
<reference evidence="4 5" key="1">
    <citation type="submission" date="2014-04" db="EMBL/GenBank/DDBJ databases">
        <title>Draft genome sequence of Pantoea beijingensis strain LMG 27579, an emerging pathogen to Pleurotus eryngii with potential industrial application.</title>
        <authorList>
            <person name="Xu F."/>
            <person name="Liu Y."/>
            <person name="Wang S."/>
            <person name="Yin Y."/>
            <person name="Ma Y."/>
            <person name="Zhao S."/>
            <person name="Rong C."/>
        </authorList>
    </citation>
    <scope>NUCLEOTIDE SEQUENCE [LARGE SCALE GENOMIC DNA]</scope>
    <source>
        <strain evidence="4 5">LMG 27579</strain>
    </source>
</reference>
<comment type="caution">
    <text evidence="4">The sequence shown here is derived from an EMBL/GenBank/DDBJ whole genome shotgun (WGS) entry which is preliminary data.</text>
</comment>
<evidence type="ECO:0000313" key="5">
    <source>
        <dbReference type="Proteomes" id="UP000288794"/>
    </source>
</evidence>
<keyword evidence="5" id="KW-1185">Reference proteome</keyword>
<dbReference type="PANTHER" id="PTHR43877:SF1">
    <property type="entry name" value="ACETYLTRANSFERASE"/>
    <property type="match status" value="1"/>
</dbReference>
<dbReference type="RefSeq" id="WP_128177837.1">
    <property type="nucleotide sequence ID" value="NZ_CP071409.1"/>
</dbReference>
<dbReference type="PROSITE" id="PS51186">
    <property type="entry name" value="GNAT"/>
    <property type="match status" value="1"/>
</dbReference>
<evidence type="ECO:0000259" key="3">
    <source>
        <dbReference type="PROSITE" id="PS51186"/>
    </source>
</evidence>
<evidence type="ECO:0000313" key="4">
    <source>
        <dbReference type="EMBL" id="RWR02119.1"/>
    </source>
</evidence>
<keyword evidence="1 4" id="KW-0808">Transferase</keyword>
<dbReference type="InterPro" id="IPR000182">
    <property type="entry name" value="GNAT_dom"/>
</dbReference>
<gene>
    <name evidence="4" type="ORF">ED28_10845</name>
</gene>
<dbReference type="CDD" id="cd04301">
    <property type="entry name" value="NAT_SF"/>
    <property type="match status" value="1"/>
</dbReference>
<evidence type="ECO:0000256" key="2">
    <source>
        <dbReference type="ARBA" id="ARBA00023315"/>
    </source>
</evidence>
<dbReference type="Pfam" id="PF00583">
    <property type="entry name" value="Acetyltransf_1"/>
    <property type="match status" value="1"/>
</dbReference>
<accession>A0A443IDC1</accession>
<dbReference type="InterPro" id="IPR016181">
    <property type="entry name" value="Acyl_CoA_acyltransferase"/>
</dbReference>
<evidence type="ECO:0000256" key="1">
    <source>
        <dbReference type="ARBA" id="ARBA00022679"/>
    </source>
</evidence>
<dbReference type="Proteomes" id="UP000288794">
    <property type="component" value="Unassembled WGS sequence"/>
</dbReference>
<dbReference type="AlphaFoldDB" id="A0A443IDC1"/>
<feature type="domain" description="N-acetyltransferase" evidence="3">
    <location>
        <begin position="2"/>
        <end position="172"/>
    </location>
</feature>
<dbReference type="Gene3D" id="3.40.630.30">
    <property type="match status" value="1"/>
</dbReference>
<dbReference type="PANTHER" id="PTHR43877">
    <property type="entry name" value="AMINOALKYLPHOSPHONATE N-ACETYLTRANSFERASE-RELATED-RELATED"/>
    <property type="match status" value="1"/>
</dbReference>
<proteinExistence type="predicted"/>
<dbReference type="GO" id="GO:0016747">
    <property type="term" value="F:acyltransferase activity, transferring groups other than amino-acyl groups"/>
    <property type="evidence" value="ECO:0007669"/>
    <property type="project" value="InterPro"/>
</dbReference>
<keyword evidence="2" id="KW-0012">Acyltransferase</keyword>